<reference evidence="2" key="11">
    <citation type="book" date="1995" name="ARCHAEA: A LABORATORY MANUAL - HALOPHILES: 253-255" publisher="Cold Spring Harbor Laboratory Press">
        <title>Natural plasmids and plasmid vectors of halophiles.</title>
        <authorList>
            <person name="DasSarma S."/>
            <person name="Robb F.T."/>
            <person name="Place A.R."/>
            <person name="Sowers K.R."/>
            <person name="Schreier H.J."/>
            <person name="DasSarma S. and Fleischmann"/>
            <person name="E.M."/>
        </authorList>
    </citation>
    <scope>NUCLEOTIDE SEQUENCE</scope>
    <source>
        <strain evidence="2">NRC-1</strain>
        <plasmid evidence="2">pNRC100</plasmid>
    </source>
</reference>
<reference evidence="3" key="18">
    <citation type="journal article" date="2019" name="Microbiol. Resour. Announc.">
        <title>The genome of the Halobacterium salinarum type strain is closely related to that of the laboratory strains NRC-1 and R1.</title>
        <authorList>
            <person name="Pfeiffer F."/>
            <person name="Marchfelder A."/>
            <person name="Habermann B.H."/>
            <person name="Dyall-Smith M."/>
        </authorList>
    </citation>
    <scope>NUCLEOTIDE SEQUENCE</scope>
    <source>
        <strain evidence="3">NRC-1</strain>
        <plasmid evidence="3">pNRC100</plasmid>
    </source>
</reference>
<reference evidence="2 5" key="13">
    <citation type="journal article" date="1998" name="Genome Res.">
        <title>Snapshot of a large dynamic replicon in a halophilic archaeon: megaplasmid or minichromosome?</title>
        <authorList>
            <person name="Ng W.V."/>
            <person name="Ciufo S.A."/>
            <person name="Smith T.M."/>
            <person name="Bumgarner R.E."/>
            <person name="Baskin D."/>
            <person name="Faust J."/>
            <person name="Hall B."/>
            <person name="Loretz C."/>
            <person name="Seto J."/>
            <person name="Slagel J."/>
            <person name="Hood L."/>
            <person name="DasSarma S."/>
        </authorList>
    </citation>
    <scope>NUCLEOTIDE SEQUENCE [LARGE SCALE GENOMIC DNA]</scope>
    <source>
        <strain evidence="5">ATCC 700922 / JCM 11081 / NRC-1</strain>
        <strain evidence="2">NRC-1</strain>
        <plasmid evidence="5">Plasmid pNRC100</plasmid>
    </source>
</reference>
<keyword evidence="2" id="KW-0614">Plasmid</keyword>
<dbReference type="KEGG" id="hal:AAC82842.1"/>
<dbReference type="KEGG" id="hal:AAC82935.1"/>
<reference evidence="3" key="17">
    <citation type="journal article" date="2015" name="Life">
        <title>A manual curation strategy to improve genome annotation: application to a set of haloarchael genomes.</title>
        <authorList>
            <person name="Pfeiffer F."/>
            <person name="Oesterhelt D."/>
        </authorList>
    </citation>
    <scope>NUCLEOTIDE SEQUENCE</scope>
    <source>
        <strain evidence="3">NRC-1</strain>
        <plasmid evidence="3">pNRC100</plasmid>
    </source>
</reference>
<dbReference type="Proteomes" id="UP000000554">
    <property type="component" value="Plasmid pNRC100"/>
</dbReference>
<protein>
    <submittedName>
        <fullName evidence="3">Spurious ORF</fullName>
    </submittedName>
</protein>
<dbReference type="EMBL" id="BK010830">
    <property type="protein sequence ID" value="DAC79648.1"/>
    <property type="molecule type" value="Genomic_DNA"/>
</dbReference>
<reference evidence="2" key="1">
    <citation type="journal article" date="1987" name="Mol. Microbiol.">
        <title>A plasmid-encoded gas vesicle protein gene in a halophilic archaebacterium.</title>
        <authorList>
            <person name="DasSarma S."/>
            <person name="Damerval T."/>
            <person name="Jones J.G."/>
            <person name="Tandeau de Marsac N."/>
        </authorList>
    </citation>
    <scope>NUCLEOTIDE SEQUENCE</scope>
    <source>
        <strain evidence="2">NRC-1</strain>
    </source>
</reference>
<reference evidence="2" key="3">
    <citation type="journal article" date="1991" name="Gene">
        <title>Structure and organization of the gas vesicle gene cluster on the Halobacterium halobium plasmid pNRC100.</title>
        <authorList>
            <person name="Jones J.G."/>
            <person name="Young D.C."/>
            <person name="DasSarma S."/>
        </authorList>
    </citation>
    <scope>NUCLEOTIDE SEQUENCE</scope>
    <source>
        <strain evidence="2">NRC-1</strain>
    </source>
</reference>
<reference evidence="2" key="7">
    <citation type="journal article" date="1993" name="J. Bacteriol.">
        <title>The rightward gas vesicle operon in Halobacterium plasmid pNRC100: identification of the gvpA and gvpC gene products by use of antibody probes and genetic analysis of the region downstream of gvpC.</title>
        <authorList>
            <person name="Halladay J.T."/>
            <person name="Jones J.G."/>
            <person name="Lin F."/>
            <person name="MacDonald A.B."/>
            <person name="DasSarma S."/>
        </authorList>
    </citation>
    <scope>NUCLEOTIDE SEQUENCE</scope>
    <source>
        <strain evidence="2">NRC-1</strain>
    </source>
</reference>
<reference evidence="2" key="9">
    <citation type="journal article" date="1994" name="J. Bacteriol.">
        <title>Wild-type gas vesicle formation requires at least ten genes in the gvp gene cluster of Halobacterium halobium plasmid pNRC100.</title>
        <authorList>
            <person name="DasSarma S."/>
            <person name="Arora P."/>
            <person name="Lin F."/>
            <person name="Molinari E."/>
            <person name="Yin L.R."/>
        </authorList>
    </citation>
    <scope>NUCLEOTIDE SEQUENCE</scope>
    <source>
        <strain evidence="2">NRC-1</strain>
    </source>
</reference>
<dbReference type="AlphaFoldDB" id="O54563"/>
<dbReference type="EMBL" id="AF016485">
    <property type="protein sequence ID" value="AAC82842.1"/>
    <property type="molecule type" value="Genomic_DNA"/>
</dbReference>
<evidence type="ECO:0000313" key="5">
    <source>
        <dbReference type="Proteomes" id="UP000000554"/>
    </source>
</evidence>
<evidence type="ECO:0000313" key="3">
    <source>
        <dbReference type="EMBL" id="DAC79537.1"/>
    </source>
</evidence>
<reference evidence="2" key="4">
    <citation type="journal article" date="1991" name="J. Bacteriol.">
        <title>Structure of the gas vesicle plasmid in Halobacterium halobium inversion isomers, inverted repeats, and insertion sequences.</title>
        <authorList>
            <person name="Ng W.L."/>
            <person name="Kothakota S."/>
            <person name="DasSarma S."/>
        </authorList>
    </citation>
    <scope>NUCLEOTIDE SEQUENCE</scope>
    <source>
        <strain evidence="2">NRC-1</strain>
    </source>
</reference>
<keyword evidence="5" id="KW-1185">Reference proteome</keyword>
<reference evidence="2 5" key="15">
    <citation type="journal article" date="2000" name="Proc. Natl. Acad. Sci. U.S.A.">
        <title>Genome sequence of Halobacterium species NRC-1.</title>
        <authorList>
            <person name="Ng W.V."/>
            <person name="Kennedy S.P."/>
            <person name="Mahairas G.G."/>
            <person name="Berquist B."/>
            <person name="Pan M."/>
            <person name="Shukla H.D."/>
            <person name="Lasky S.R."/>
            <person name="Baliga N.S."/>
            <person name="Thorsson V."/>
            <person name="Sbrogna J."/>
            <person name="Swartzell S."/>
            <person name="Weir D."/>
            <person name="Hall J."/>
            <person name="Dahl T.A."/>
            <person name="Welti R."/>
            <person name="Goo Y.A."/>
            <person name="Leithauser B."/>
            <person name="Keller K."/>
            <person name="Cruz R."/>
            <person name="Danson M.J."/>
            <person name="Hough D.W."/>
            <person name="Maddocks D.G."/>
            <person name="Jablonski P.E."/>
            <person name="Krebs M.P."/>
            <person name="Angevine C.M."/>
            <person name="Dale H."/>
            <person name="Isenbarger T.A."/>
            <person name="Peck R.F."/>
            <person name="Pohlschroder M."/>
            <person name="Spudich J.L."/>
            <person name="Jung K.W."/>
            <person name="Alam M."/>
            <person name="Freitas T."/>
            <person name="Hou S."/>
            <person name="Daniels C.J."/>
            <person name="Dennis P.P."/>
            <person name="Omer A.D."/>
            <person name="Ebhardt H."/>
            <person name="Lowe T.M."/>
            <person name="Liang P."/>
            <person name="Riley M."/>
            <person name="Hood L."/>
            <person name="DasSarma S."/>
        </authorList>
    </citation>
    <scope>NUCLEOTIDE SEQUENCE [LARGE SCALE GENOMIC DNA]</scope>
    <source>
        <strain evidence="5">ATCC 700922 / JCM 11081 / NRC-1</strain>
        <strain evidence="2">NRC-1</strain>
        <plasmid evidence="5">Plasmid pNRC100</plasmid>
    </source>
</reference>
<dbReference type="PIR" id="T08275">
    <property type="entry name" value="T08275"/>
</dbReference>
<reference evidence="2" key="8">
    <citation type="journal article" date="1993" name="J. Bacteriol.">
        <title>Minimal replication origin of the 200-kilobase Halobacterium plasmid pNRC100.</title>
        <authorList>
            <person name="Ng W.L."/>
            <person name="DasSarma S."/>
        </authorList>
    </citation>
    <scope>NUCLEOTIDE SEQUENCE</scope>
    <source>
        <strain evidence="2">NRC-1</strain>
    </source>
</reference>
<reference evidence="2" key="5">
    <citation type="journal article" date="1992" name="Gene">
        <title>Genetic transformation of a halophilic archaebacterium with a gas vesicle gene cluster restores its ability to float.</title>
        <authorList>
            <person name="Halladay J.T."/>
            <person name="Ng W.L."/>
            <person name="DasSarma S."/>
        </authorList>
    </citation>
    <scope>NUCLEOTIDE SEQUENCE</scope>
    <source>
        <strain evidence="2">NRC-1</strain>
    </source>
</reference>
<gene>
    <name evidence="3" type="ORF">VNG_7058</name>
    <name evidence="4" type="ORF">VNG_7151</name>
</gene>
<proteinExistence type="predicted"/>
<reference evidence="3" key="16">
    <citation type="journal article" date="2008" name="Genomics">
        <title>Evolution in the laboratory: the genome of Halobacterium salinarum strain R1 compared to that of strain NRC-1.</title>
        <authorList>
            <person name="Pfeiffer F."/>
            <person name="Schuster S.C."/>
            <person name="Broicher A."/>
            <person name="Falb M."/>
            <person name="Palm P."/>
            <person name="Rodewald K."/>
            <person name="Ruepp A."/>
            <person name="Soppa J."/>
            <person name="Tittor J."/>
            <person name="Oesterhelt D."/>
        </authorList>
    </citation>
    <scope>NUCLEOTIDE SEQUENCE</scope>
    <source>
        <strain evidence="3">NRC-1</strain>
        <plasmid evidence="3">pNRC100</plasmid>
    </source>
</reference>
<reference evidence="2" key="10">
    <citation type="journal article" date="1994" name="Syst. Appl. Microbiol.">
        <title>Large deletions in class III gas vesicle-deficient mutants of Halobacterium halobium.</title>
        <authorList>
            <person name="Ng W.L."/>
            <person name="Arora P."/>
            <person name="DasSarma S."/>
        </authorList>
    </citation>
    <scope>NUCLEOTIDE SEQUENCE</scope>
    <source>
        <strain evidence="2">NRC-1</strain>
        <plasmid evidence="2">pNRC100</plasmid>
    </source>
</reference>
<evidence type="ECO:0000313" key="1">
    <source>
        <dbReference type="EMBL" id="AAC82842.1"/>
    </source>
</evidence>
<reference evidence="2" key="6">
    <citation type="journal article" date="1993" name="Experientia">
        <title>Identification and analysis of the gas vesicle gene cluster on an unstable plasmid of Halobacterium halobium.</title>
        <authorList>
            <person name="DasSarma S."/>
        </authorList>
    </citation>
    <scope>NUCLEOTIDE SEQUENCE</scope>
    <source>
        <strain evidence="2">NRC-1</strain>
    </source>
</reference>
<name>O54563_HALSA</name>
<organism evidence="2 5">
    <name type="scientific">Halobacterium salinarum (strain ATCC 700922 / JCM 11081 / NRC-1)</name>
    <name type="common">Halobacterium halobium</name>
    <dbReference type="NCBI Taxonomy" id="64091"/>
    <lineage>
        <taxon>Archaea</taxon>
        <taxon>Methanobacteriati</taxon>
        <taxon>Methanobacteriota</taxon>
        <taxon>Stenosarchaea group</taxon>
        <taxon>Halobacteria</taxon>
        <taxon>Halobacteriales</taxon>
        <taxon>Halobacteriaceae</taxon>
        <taxon>Halobacterium</taxon>
        <taxon>Halobacterium salinarum NRC-34001</taxon>
    </lineage>
</organism>
<dbReference type="HOGENOM" id="CLU_2581323_0_0_2"/>
<reference evidence="2" key="12">
    <citation type="journal article" date="1997" name="FEMS Microbiol. Lett.">
        <title>Genetic analysis of gas vesicle formation in haloarchaea.</title>
        <authorList>
            <person name="DasSarma S."/>
            <person name="Arora P."/>
        </authorList>
    </citation>
    <scope>NUCLEOTIDE SEQUENCE</scope>
    <source>
        <strain evidence="2">NRC-1</strain>
        <plasmid evidence="2">pNRC100</plasmid>
    </source>
</reference>
<accession>O54563</accession>
<geneLocation type="plasmid" evidence="2 5">
    <name>pNRC100</name>
</geneLocation>
<dbReference type="EMBL" id="AF016485">
    <property type="protein sequence ID" value="AAC82935.1"/>
    <property type="molecule type" value="Genomic_DNA"/>
</dbReference>
<evidence type="ECO:0000313" key="2">
    <source>
        <dbReference type="EMBL" id="AAC82935.1"/>
    </source>
</evidence>
<dbReference type="EMBL" id="BK010830">
    <property type="protein sequence ID" value="DAC79537.1"/>
    <property type="molecule type" value="Genomic_DNA"/>
</dbReference>
<evidence type="ECO:0000313" key="4">
    <source>
        <dbReference type="EMBL" id="DAC79648.1"/>
    </source>
</evidence>
<reference evidence="2" key="14">
    <citation type="submission" date="1998-01" db="EMBL/GenBank/DDBJ databases">
        <authorList>
            <person name="Ng W.L."/>
            <person name="Ciufo S.A."/>
            <person name="Smith T.M."/>
            <person name="Bumgarner R.E."/>
            <person name="Loretz C."/>
            <person name="Baskin D."/>
            <person name="Faust J."/>
            <person name="Seto J."/>
            <person name="Slagel J."/>
            <person name="Hood L."/>
            <person name="DasSarma S."/>
        </authorList>
    </citation>
    <scope>NUCLEOTIDE SEQUENCE</scope>
    <source>
        <strain evidence="2">NRC-1</strain>
        <plasmid evidence="2">pNRC100</plasmid>
    </source>
</reference>
<reference evidence="2" key="2">
    <citation type="journal article" date="1989" name="Nucleic Acids Res.">
        <title>Analysis of insertion mutants reveals two new genes in the pNRC100 gas vesicle gene cluster of Halobacterium halobium.</title>
        <authorList>
            <person name="Jones J.G."/>
            <person name="Hackett N.R."/>
            <person name="Halladay J.T."/>
            <person name="Scothorn D.J."/>
            <person name="Yang C.F."/>
            <person name="Ng W.L."/>
            <person name="DasSarma S."/>
        </authorList>
    </citation>
    <scope>NUCLEOTIDE SEQUENCE</scope>
    <source>
        <strain evidence="1">NRC-1</strain>
        <plasmid evidence="2">pNRC100</plasmid>
    </source>
</reference>
<sequence>MVVAGIEVLVAASTGDDFAVVHDGAFGDRASFDVLVGYRRSLWDFHCSCLREGGHPLSSGLFYCSKPNQLQRSEITAFGL</sequence>